<dbReference type="PROSITE" id="PS50088">
    <property type="entry name" value="ANK_REPEAT"/>
    <property type="match status" value="1"/>
</dbReference>
<dbReference type="SMART" id="SM00248">
    <property type="entry name" value="ANK"/>
    <property type="match status" value="2"/>
</dbReference>
<evidence type="ECO:0000256" key="1">
    <source>
        <dbReference type="ARBA" id="ARBA00022737"/>
    </source>
</evidence>
<sequence length="490" mass="55525">MIVSRVSSMAVLAIALSGVPAIQGFWTSSSETDKETEKTVDATPTEKLDYGVDISFPMHYPRVSTNYDWLPHNQDPSLTTPREYEGMPIQYFGDKQKWYDEFIEGCVKYYGRKGHRCRETERDRVEMSLRQPQSMQNYTKVGYRKIRAPDAVWKLVKQFWDQNSEVRKLEQWGVGNTYTNNWESPTYMISVEDKSLRGAGGRLKQAIWNAARDTLSAWTGQELTQCSLYGIRVYTEGAVLATHVDRMPLVSSAILNVAQDVDEPWPLEVIGHDGKAENVTMLPGDMVLYESHSVLHGRPFPLKGRYMANIFIHFEPTGHSLRHNMGLDPKQHDVDQAYRDSFEALKAGHEHENDALPPYIVEGSPEDSRYRQTHPGGFNKKNKPGFTTGSTNAHQAAQEGDLSMLKEHVTKDKQVVNKQDANGWTPLHEATRAGHFDMVKYLIEQGADPNIKTGKRGGTALWWAKNEHDEDHPIIEFLESIGAMESGPEL</sequence>
<feature type="signal peptide" evidence="5">
    <location>
        <begin position="1"/>
        <end position="24"/>
    </location>
</feature>
<organism evidence="6">
    <name type="scientific">Entomoneis paludosa</name>
    <dbReference type="NCBI Taxonomy" id="265537"/>
    <lineage>
        <taxon>Eukaryota</taxon>
        <taxon>Sar</taxon>
        <taxon>Stramenopiles</taxon>
        <taxon>Ochrophyta</taxon>
        <taxon>Bacillariophyta</taxon>
        <taxon>Bacillariophyceae</taxon>
        <taxon>Bacillariophycidae</taxon>
        <taxon>Entomoneidaceae</taxon>
        <taxon>Entomoneis</taxon>
    </lineage>
</organism>
<accession>A0A7S2YGP5</accession>
<dbReference type="AlphaFoldDB" id="A0A7S2YGP5"/>
<dbReference type="PRINTS" id="PR01415">
    <property type="entry name" value="ANKYRIN"/>
</dbReference>
<dbReference type="SUPFAM" id="SSF48403">
    <property type="entry name" value="Ankyrin repeat"/>
    <property type="match status" value="1"/>
</dbReference>
<feature type="repeat" description="ANK" evidence="3">
    <location>
        <begin position="422"/>
        <end position="454"/>
    </location>
</feature>
<keyword evidence="1" id="KW-0677">Repeat</keyword>
<dbReference type="InterPro" id="IPR036770">
    <property type="entry name" value="Ankyrin_rpt-contain_sf"/>
</dbReference>
<dbReference type="EMBL" id="HBHT01024911">
    <property type="protein sequence ID" value="CAD9976397.1"/>
    <property type="molecule type" value="Transcribed_RNA"/>
</dbReference>
<dbReference type="Pfam" id="PF12796">
    <property type="entry name" value="Ank_2"/>
    <property type="match status" value="1"/>
</dbReference>
<evidence type="ECO:0000256" key="3">
    <source>
        <dbReference type="PROSITE-ProRule" id="PRU00023"/>
    </source>
</evidence>
<feature type="region of interest" description="Disordered" evidence="4">
    <location>
        <begin position="376"/>
        <end position="397"/>
    </location>
</feature>
<keyword evidence="5" id="KW-0732">Signal</keyword>
<reference evidence="6" key="1">
    <citation type="submission" date="2021-01" db="EMBL/GenBank/DDBJ databases">
        <authorList>
            <person name="Corre E."/>
            <person name="Pelletier E."/>
            <person name="Niang G."/>
            <person name="Scheremetjew M."/>
            <person name="Finn R."/>
            <person name="Kale V."/>
            <person name="Holt S."/>
            <person name="Cochrane G."/>
            <person name="Meng A."/>
            <person name="Brown T."/>
            <person name="Cohen L."/>
        </authorList>
    </citation>
    <scope>NUCLEOTIDE SEQUENCE</scope>
    <source>
        <strain evidence="6">CCMP125</strain>
    </source>
</reference>
<name>A0A7S2YGP5_9STRA</name>
<feature type="chain" id="PRO_5031543432" description="Fe2OG dioxygenase domain-containing protein" evidence="5">
    <location>
        <begin position="25"/>
        <end position="490"/>
    </location>
</feature>
<dbReference type="Gene3D" id="1.25.40.20">
    <property type="entry name" value="Ankyrin repeat-containing domain"/>
    <property type="match status" value="1"/>
</dbReference>
<evidence type="ECO:0000313" key="6">
    <source>
        <dbReference type="EMBL" id="CAD9976397.1"/>
    </source>
</evidence>
<feature type="compositionally biased region" description="Polar residues" evidence="4">
    <location>
        <begin position="385"/>
        <end position="395"/>
    </location>
</feature>
<protein>
    <recommendedName>
        <fullName evidence="7">Fe2OG dioxygenase domain-containing protein</fullName>
    </recommendedName>
</protein>
<evidence type="ECO:0000256" key="4">
    <source>
        <dbReference type="SAM" id="MobiDB-lite"/>
    </source>
</evidence>
<proteinExistence type="predicted"/>
<dbReference type="PANTHER" id="PTHR24171">
    <property type="entry name" value="ANKYRIN REPEAT DOMAIN-CONTAINING PROTEIN 39-RELATED"/>
    <property type="match status" value="1"/>
</dbReference>
<evidence type="ECO:0008006" key="7">
    <source>
        <dbReference type="Google" id="ProtNLM"/>
    </source>
</evidence>
<gene>
    <name evidence="6" type="ORF">APAL1065_LOCUS16715</name>
</gene>
<keyword evidence="2 3" id="KW-0040">ANK repeat</keyword>
<evidence type="ECO:0000256" key="2">
    <source>
        <dbReference type="ARBA" id="ARBA00023043"/>
    </source>
</evidence>
<dbReference type="InterPro" id="IPR002110">
    <property type="entry name" value="Ankyrin_rpt"/>
</dbReference>
<evidence type="ECO:0000256" key="5">
    <source>
        <dbReference type="SAM" id="SignalP"/>
    </source>
</evidence>
<dbReference type="PROSITE" id="PS50297">
    <property type="entry name" value="ANK_REP_REGION"/>
    <property type="match status" value="1"/>
</dbReference>